<feature type="non-terminal residue" evidence="13">
    <location>
        <position position="202"/>
    </location>
</feature>
<dbReference type="RefSeq" id="XP_060040505.1">
    <property type="nucleotide sequence ID" value="XM_060184522.1"/>
</dbReference>
<keyword evidence="5 8" id="KW-1015">Disulfide bond</keyword>
<sequence length="202" mass="21356">MAPRGAWPLAALLLLGPCALVGAQKPSPCQCSRMHPDNRENCGFPGISSDTCFSSGCCFDSTVPGVPWCFHPLPKQGGLGVWTQLLGGPGHTKEQSQARRPPHGAPSPAESQECVMEVSARVNCGFPGISPQECAQRQCCFSDDIPQVPWCFLPDLRGRLSLLGREASESPQGPRVSQMRGSSLPPDPDPPGTCSLQPGLPG</sequence>
<dbReference type="InterPro" id="IPR000519">
    <property type="entry name" value="P_trefoil_dom"/>
</dbReference>
<dbReference type="GeneID" id="103127237"/>
<organism evidence="12 13">
    <name type="scientific">Erinaceus europaeus</name>
    <name type="common">Western European hedgehog</name>
    <dbReference type="NCBI Taxonomy" id="9365"/>
    <lineage>
        <taxon>Eukaryota</taxon>
        <taxon>Metazoa</taxon>
        <taxon>Chordata</taxon>
        <taxon>Craniata</taxon>
        <taxon>Vertebrata</taxon>
        <taxon>Euteleostomi</taxon>
        <taxon>Mammalia</taxon>
        <taxon>Eutheria</taxon>
        <taxon>Laurasiatheria</taxon>
        <taxon>Eulipotyphla</taxon>
        <taxon>Erinaceidae</taxon>
        <taxon>Erinaceinae</taxon>
        <taxon>Erinaceus</taxon>
    </lineage>
</organism>
<evidence type="ECO:0000256" key="1">
    <source>
        <dbReference type="ARBA" id="ARBA00004613"/>
    </source>
</evidence>
<feature type="chain" id="PRO_5045349835" description="Trefoil factor 2" evidence="10">
    <location>
        <begin position="24"/>
        <end position="202"/>
    </location>
</feature>
<evidence type="ECO:0000256" key="10">
    <source>
        <dbReference type="SAM" id="SignalP"/>
    </source>
</evidence>
<evidence type="ECO:0000256" key="3">
    <source>
        <dbReference type="ARBA" id="ARBA00022729"/>
    </source>
</evidence>
<feature type="region of interest" description="Disordered" evidence="9">
    <location>
        <begin position="86"/>
        <end position="112"/>
    </location>
</feature>
<feature type="disulfide bond" evidence="8">
    <location>
        <begin position="42"/>
        <end position="57"/>
    </location>
</feature>
<comment type="caution">
    <text evidence="8">Lacks conserved residue(s) required for the propagation of feature annotation.</text>
</comment>
<dbReference type="Gene3D" id="4.10.110.10">
    <property type="entry name" value="Spasmolytic Protein, domain 1"/>
    <property type="match status" value="2"/>
</dbReference>
<dbReference type="InterPro" id="IPR044913">
    <property type="entry name" value="P_trefoil_dom_sf"/>
</dbReference>
<protein>
    <recommendedName>
        <fullName evidence="7">Trefoil factor 2</fullName>
    </recommendedName>
</protein>
<evidence type="ECO:0000256" key="7">
    <source>
        <dbReference type="ARBA" id="ARBA00044091"/>
    </source>
</evidence>
<keyword evidence="4" id="KW-0677">Repeat</keyword>
<evidence type="ECO:0000313" key="12">
    <source>
        <dbReference type="Proteomes" id="UP001652624"/>
    </source>
</evidence>
<feature type="domain" description="P-type" evidence="11">
    <location>
        <begin position="29"/>
        <end position="73"/>
    </location>
</feature>
<dbReference type="PROSITE" id="PS51448">
    <property type="entry name" value="P_TREFOIL_2"/>
    <property type="match status" value="2"/>
</dbReference>
<comment type="subcellular location">
    <subcellularLocation>
        <location evidence="1">Secreted</location>
    </subcellularLocation>
</comment>
<dbReference type="SUPFAM" id="SSF57492">
    <property type="entry name" value="Trefoil"/>
    <property type="match status" value="2"/>
</dbReference>
<name>A0ABM3WVA4_ERIEU</name>
<feature type="domain" description="P-type" evidence="11">
    <location>
        <begin position="112"/>
        <end position="155"/>
    </location>
</feature>
<feature type="disulfide bond" evidence="8">
    <location>
        <begin position="114"/>
        <end position="140"/>
    </location>
</feature>
<feature type="signal peptide" evidence="10">
    <location>
        <begin position="1"/>
        <end position="23"/>
    </location>
</feature>
<dbReference type="Pfam" id="PF00088">
    <property type="entry name" value="Trefoil"/>
    <property type="match status" value="2"/>
</dbReference>
<evidence type="ECO:0000256" key="4">
    <source>
        <dbReference type="ARBA" id="ARBA00022737"/>
    </source>
</evidence>
<evidence type="ECO:0000256" key="9">
    <source>
        <dbReference type="SAM" id="MobiDB-lite"/>
    </source>
</evidence>
<evidence type="ECO:0000256" key="6">
    <source>
        <dbReference type="ARBA" id="ARBA00043900"/>
    </source>
</evidence>
<dbReference type="PANTHER" id="PTHR13826">
    <property type="entry name" value="INTESTINAL TREFOIL FACTOR-RELATED"/>
    <property type="match status" value="1"/>
</dbReference>
<feature type="disulfide bond" evidence="8">
    <location>
        <begin position="124"/>
        <end position="139"/>
    </location>
</feature>
<accession>A0ABM3WVA4</accession>
<dbReference type="InterPro" id="IPR017994">
    <property type="entry name" value="P_trefoil_chordata"/>
</dbReference>
<evidence type="ECO:0000313" key="13">
    <source>
        <dbReference type="RefSeq" id="XP_060040505.1"/>
    </source>
</evidence>
<dbReference type="PANTHER" id="PTHR13826:SF17">
    <property type="entry name" value="TREFOIL FACTOR 2"/>
    <property type="match status" value="1"/>
</dbReference>
<evidence type="ECO:0000259" key="11">
    <source>
        <dbReference type="PROSITE" id="PS51448"/>
    </source>
</evidence>
<comment type="function">
    <text evidence="6">Inhibits gastrointestinal motility and gastric acid secretion. Could function as a structural component of gastric mucus, possibly by stabilizing glycoproteins in the mucus gel through interactions with carbohydrate side chains.</text>
</comment>
<dbReference type="InterPro" id="IPR017957">
    <property type="entry name" value="P_trefoil_CS"/>
</dbReference>
<dbReference type="PRINTS" id="PR00680">
    <property type="entry name" value="PTREFOIL"/>
</dbReference>
<reference evidence="13" key="1">
    <citation type="submission" date="2025-08" db="UniProtKB">
        <authorList>
            <consortium name="RefSeq"/>
        </authorList>
    </citation>
    <scope>IDENTIFICATION</scope>
</reference>
<evidence type="ECO:0000256" key="5">
    <source>
        <dbReference type="ARBA" id="ARBA00023157"/>
    </source>
</evidence>
<dbReference type="Proteomes" id="UP001652624">
    <property type="component" value="Unplaced"/>
</dbReference>
<dbReference type="SMART" id="SM00018">
    <property type="entry name" value="PD"/>
    <property type="match status" value="2"/>
</dbReference>
<proteinExistence type="predicted"/>
<dbReference type="CDD" id="cd00111">
    <property type="entry name" value="Trefoil"/>
    <property type="match status" value="2"/>
</dbReference>
<dbReference type="PROSITE" id="PS00025">
    <property type="entry name" value="P_TREFOIL_1"/>
    <property type="match status" value="2"/>
</dbReference>
<keyword evidence="2" id="KW-0964">Secreted</keyword>
<feature type="region of interest" description="Disordered" evidence="9">
    <location>
        <begin position="164"/>
        <end position="202"/>
    </location>
</feature>
<keyword evidence="3 10" id="KW-0732">Signal</keyword>
<evidence type="ECO:0000256" key="8">
    <source>
        <dbReference type="PROSITE-ProRule" id="PRU00779"/>
    </source>
</evidence>
<gene>
    <name evidence="13" type="primary">TFF2</name>
</gene>
<feature type="disulfide bond" evidence="8">
    <location>
        <begin position="52"/>
        <end position="69"/>
    </location>
</feature>
<evidence type="ECO:0000256" key="2">
    <source>
        <dbReference type="ARBA" id="ARBA00022525"/>
    </source>
</evidence>
<keyword evidence="12" id="KW-1185">Reference proteome</keyword>
<feature type="disulfide bond" evidence="8">
    <location>
        <begin position="134"/>
        <end position="151"/>
    </location>
</feature>